<dbReference type="Proteomes" id="UP000772434">
    <property type="component" value="Unassembled WGS sequence"/>
</dbReference>
<proteinExistence type="predicted"/>
<gene>
    <name evidence="3" type="ORF">BDP27DRAFT_1419997</name>
</gene>
<dbReference type="AlphaFoldDB" id="A0A9P5U8V1"/>
<comment type="caution">
    <text evidence="3">The sequence shown here is derived from an EMBL/GenBank/DDBJ whole genome shotgun (WGS) entry which is preliminary data.</text>
</comment>
<keyword evidence="4" id="KW-1185">Reference proteome</keyword>
<feature type="compositionally biased region" description="Polar residues" evidence="1">
    <location>
        <begin position="148"/>
        <end position="162"/>
    </location>
</feature>
<feature type="transmembrane region" description="Helical" evidence="2">
    <location>
        <begin position="34"/>
        <end position="58"/>
    </location>
</feature>
<accession>A0A9P5U8V1</accession>
<organism evidence="3 4">
    <name type="scientific">Rhodocollybia butyracea</name>
    <dbReference type="NCBI Taxonomy" id="206335"/>
    <lineage>
        <taxon>Eukaryota</taxon>
        <taxon>Fungi</taxon>
        <taxon>Dikarya</taxon>
        <taxon>Basidiomycota</taxon>
        <taxon>Agaricomycotina</taxon>
        <taxon>Agaricomycetes</taxon>
        <taxon>Agaricomycetidae</taxon>
        <taxon>Agaricales</taxon>
        <taxon>Marasmiineae</taxon>
        <taxon>Omphalotaceae</taxon>
        <taxon>Rhodocollybia</taxon>
    </lineage>
</organism>
<keyword evidence="2" id="KW-0812">Transmembrane</keyword>
<dbReference type="OrthoDB" id="3244253at2759"/>
<keyword evidence="2" id="KW-1133">Transmembrane helix</keyword>
<keyword evidence="2" id="KW-0472">Membrane</keyword>
<feature type="region of interest" description="Disordered" evidence="1">
    <location>
        <begin position="139"/>
        <end position="173"/>
    </location>
</feature>
<feature type="compositionally biased region" description="Pro residues" evidence="1">
    <location>
        <begin position="164"/>
        <end position="173"/>
    </location>
</feature>
<feature type="region of interest" description="Disordered" evidence="1">
    <location>
        <begin position="253"/>
        <end position="285"/>
    </location>
</feature>
<sequence>MPAVLDVITTTVSPSSSPSSTAPARNGSAVSVPIAAIVGGTLGGAFLAVIFVVAWMIWGRAIKRKREKRERETIFPQAALRITHNNTLKNATISAVGRPRKTRSIPRLSRPLSRGYEYKPLKLWPPSEKKGPKVKFAGLADTDHAGDSSVNTESDSENSVSVQPPAPEVEPAVPLTPPPFIVASTSTSSTPTLNDSNRMQTRTLRSVGRIKPMPSSSNSITSSQNPILHTLRHLSSASSWNSRLNRFSGISRTSNISGASQATSGSSYSQPSLNDTDVNEVEEGEEGVRYRFGVAI</sequence>
<protein>
    <submittedName>
        <fullName evidence="3">Uncharacterized protein</fullName>
    </submittedName>
</protein>
<evidence type="ECO:0000313" key="4">
    <source>
        <dbReference type="Proteomes" id="UP000772434"/>
    </source>
</evidence>
<reference evidence="3" key="1">
    <citation type="submission" date="2020-11" db="EMBL/GenBank/DDBJ databases">
        <authorList>
            <consortium name="DOE Joint Genome Institute"/>
            <person name="Ahrendt S."/>
            <person name="Riley R."/>
            <person name="Andreopoulos W."/>
            <person name="Labutti K."/>
            <person name="Pangilinan J."/>
            <person name="Ruiz-Duenas F.J."/>
            <person name="Barrasa J.M."/>
            <person name="Sanchez-Garcia M."/>
            <person name="Camarero S."/>
            <person name="Miyauchi S."/>
            <person name="Serrano A."/>
            <person name="Linde D."/>
            <person name="Babiker R."/>
            <person name="Drula E."/>
            <person name="Ayuso-Fernandez I."/>
            <person name="Pacheco R."/>
            <person name="Padilla G."/>
            <person name="Ferreira P."/>
            <person name="Barriuso J."/>
            <person name="Kellner H."/>
            <person name="Castanera R."/>
            <person name="Alfaro M."/>
            <person name="Ramirez L."/>
            <person name="Pisabarro A.G."/>
            <person name="Kuo A."/>
            <person name="Tritt A."/>
            <person name="Lipzen A."/>
            <person name="He G."/>
            <person name="Yan M."/>
            <person name="Ng V."/>
            <person name="Cullen D."/>
            <person name="Martin F."/>
            <person name="Rosso M.-N."/>
            <person name="Henrissat B."/>
            <person name="Hibbett D."/>
            <person name="Martinez A.T."/>
            <person name="Grigoriev I.V."/>
        </authorList>
    </citation>
    <scope>NUCLEOTIDE SEQUENCE</scope>
    <source>
        <strain evidence="3">AH 40177</strain>
    </source>
</reference>
<evidence type="ECO:0000313" key="3">
    <source>
        <dbReference type="EMBL" id="KAF9070307.1"/>
    </source>
</evidence>
<evidence type="ECO:0000256" key="1">
    <source>
        <dbReference type="SAM" id="MobiDB-lite"/>
    </source>
</evidence>
<evidence type="ECO:0000256" key="2">
    <source>
        <dbReference type="SAM" id="Phobius"/>
    </source>
</evidence>
<feature type="compositionally biased region" description="Polar residues" evidence="1">
    <location>
        <begin position="253"/>
        <end position="276"/>
    </location>
</feature>
<dbReference type="EMBL" id="JADNRY010000041">
    <property type="protein sequence ID" value="KAF9070307.1"/>
    <property type="molecule type" value="Genomic_DNA"/>
</dbReference>
<name>A0A9P5U8V1_9AGAR</name>